<dbReference type="RefSeq" id="WP_145244351.1">
    <property type="nucleotide sequence ID" value="NZ_CP036273.1"/>
</dbReference>
<evidence type="ECO:0000256" key="1">
    <source>
        <dbReference type="SAM" id="SignalP"/>
    </source>
</evidence>
<feature type="signal peptide" evidence="1">
    <location>
        <begin position="1"/>
        <end position="29"/>
    </location>
</feature>
<dbReference type="EMBL" id="CP036273">
    <property type="protein sequence ID" value="QDU24166.1"/>
    <property type="molecule type" value="Genomic_DNA"/>
</dbReference>
<name>A0A517Y2X0_9BACT</name>
<dbReference type="Proteomes" id="UP000319576">
    <property type="component" value="Chromosome"/>
</dbReference>
<dbReference type="KEGG" id="uli:ETAA1_61800"/>
<evidence type="ECO:0000313" key="3">
    <source>
        <dbReference type="Proteomes" id="UP000319576"/>
    </source>
</evidence>
<organism evidence="2 3">
    <name type="scientific">Urbifossiella limnaea</name>
    <dbReference type="NCBI Taxonomy" id="2528023"/>
    <lineage>
        <taxon>Bacteria</taxon>
        <taxon>Pseudomonadati</taxon>
        <taxon>Planctomycetota</taxon>
        <taxon>Planctomycetia</taxon>
        <taxon>Gemmatales</taxon>
        <taxon>Gemmataceae</taxon>
        <taxon>Urbifossiella</taxon>
    </lineage>
</organism>
<proteinExistence type="predicted"/>
<keyword evidence="3" id="KW-1185">Reference proteome</keyword>
<keyword evidence="1" id="KW-0732">Signal</keyword>
<evidence type="ECO:0000313" key="2">
    <source>
        <dbReference type="EMBL" id="QDU24166.1"/>
    </source>
</evidence>
<reference evidence="2 3" key="1">
    <citation type="submission" date="2019-02" db="EMBL/GenBank/DDBJ databases">
        <title>Deep-cultivation of Planctomycetes and their phenomic and genomic characterization uncovers novel biology.</title>
        <authorList>
            <person name="Wiegand S."/>
            <person name="Jogler M."/>
            <person name="Boedeker C."/>
            <person name="Pinto D."/>
            <person name="Vollmers J."/>
            <person name="Rivas-Marin E."/>
            <person name="Kohn T."/>
            <person name="Peeters S.H."/>
            <person name="Heuer A."/>
            <person name="Rast P."/>
            <person name="Oberbeckmann S."/>
            <person name="Bunk B."/>
            <person name="Jeske O."/>
            <person name="Meyerdierks A."/>
            <person name="Storesund J.E."/>
            <person name="Kallscheuer N."/>
            <person name="Luecker S."/>
            <person name="Lage O.M."/>
            <person name="Pohl T."/>
            <person name="Merkel B.J."/>
            <person name="Hornburger P."/>
            <person name="Mueller R.-W."/>
            <person name="Bruemmer F."/>
            <person name="Labrenz M."/>
            <person name="Spormann A.M."/>
            <person name="Op den Camp H."/>
            <person name="Overmann J."/>
            <person name="Amann R."/>
            <person name="Jetten M.S.M."/>
            <person name="Mascher T."/>
            <person name="Medema M.H."/>
            <person name="Devos D.P."/>
            <person name="Kaster A.-K."/>
            <person name="Ovreas L."/>
            <person name="Rohde M."/>
            <person name="Galperin M.Y."/>
            <person name="Jogler C."/>
        </authorList>
    </citation>
    <scope>NUCLEOTIDE SEQUENCE [LARGE SCALE GENOMIC DNA]</scope>
    <source>
        <strain evidence="2 3">ETA_A1</strain>
    </source>
</reference>
<sequence precursor="true">MSRFRTIPPLLVAALTGVVILGSPSQADAGFKLTLSDGTTSTVIEDNKAGDVAGPAGLITFIGKVGIFDFQVTTGSSNAPGTESLAQLTINNLSIATQGFVGTKNLTITLEDTGFKSPDEGLLTSQLSTTMLPSGSSVTYQSYVDGQAGKLLTLNSVGGVSDSQAISAKTNPYTLKSVTSYTIQGLGENTALALQSTGISAVTAPAPAGLVLVASGVPFLGLATWFRRRGNPLPVA</sequence>
<accession>A0A517Y2X0</accession>
<dbReference type="AlphaFoldDB" id="A0A517Y2X0"/>
<evidence type="ECO:0008006" key="4">
    <source>
        <dbReference type="Google" id="ProtNLM"/>
    </source>
</evidence>
<gene>
    <name evidence="2" type="ORF">ETAA1_61800</name>
</gene>
<feature type="chain" id="PRO_5022191401" description="PEP-CTERM sorting domain-containing protein" evidence="1">
    <location>
        <begin position="30"/>
        <end position="236"/>
    </location>
</feature>
<protein>
    <recommendedName>
        <fullName evidence="4">PEP-CTERM sorting domain-containing protein</fullName>
    </recommendedName>
</protein>